<keyword evidence="2" id="KW-0472">Membrane</keyword>
<reference evidence="4" key="1">
    <citation type="journal article" date="2017" name="Acta Aliment.">
        <title>Plant polysaccharide degrading enzyme system of Thermpbifida cellulosilytica TB100 revealed by de novo genome project data.</title>
        <authorList>
            <person name="Toth A."/>
            <person name="Baka E."/>
            <person name="Luzics S."/>
            <person name="Bata-Vidacs I."/>
            <person name="Nagy I."/>
            <person name="Balint B."/>
            <person name="Herceg R."/>
            <person name="Olasz F."/>
            <person name="Wilk T."/>
            <person name="Nagy T."/>
            <person name="Kriszt B."/>
            <person name="Nagy I."/>
            <person name="Kukolya J."/>
        </authorList>
    </citation>
    <scope>NUCLEOTIDE SEQUENCE [LARGE SCALE GENOMIC DNA]</scope>
    <source>
        <strain evidence="4">TB100</strain>
    </source>
</reference>
<sequence length="194" mass="21144">MSSSPLYLAIVAVWILVLVPMLLRRDAADPAADGLRREPAEGGAGGTSHETADTEPSENAETEAEHAARAEPPPVVPRPARVSRARIIARRRRRTSVLALLLLGTGAAVALGLGPWWVLVPPVLLMAGHLVLLREAAKADAERRAAEAARRRRARQRARRRAEAARRARVVGLAKRRNQVYDQYTDAQRRAAGD</sequence>
<name>A0A147KJW2_THECS</name>
<keyword evidence="4" id="KW-1185">Reference proteome</keyword>
<feature type="transmembrane region" description="Helical" evidence="2">
    <location>
        <begin position="97"/>
        <end position="118"/>
    </location>
</feature>
<dbReference type="Proteomes" id="UP000074382">
    <property type="component" value="Unassembled WGS sequence"/>
</dbReference>
<protein>
    <recommendedName>
        <fullName evidence="5">Transmembrane protein</fullName>
    </recommendedName>
</protein>
<dbReference type="PATRIC" id="fig|665004.4.peg.785"/>
<gene>
    <name evidence="3" type="ORF">AC529_05950</name>
</gene>
<proteinExistence type="predicted"/>
<feature type="transmembrane region" description="Helical" evidence="2">
    <location>
        <begin position="6"/>
        <end position="23"/>
    </location>
</feature>
<evidence type="ECO:0000313" key="3">
    <source>
        <dbReference type="EMBL" id="KUP97600.1"/>
    </source>
</evidence>
<dbReference type="STRING" id="665004.AC529_05950"/>
<dbReference type="AlphaFoldDB" id="A0A147KJW2"/>
<keyword evidence="2" id="KW-0812">Transmembrane</keyword>
<dbReference type="EMBL" id="LGEM01000022">
    <property type="protein sequence ID" value="KUP97600.1"/>
    <property type="molecule type" value="Genomic_DNA"/>
</dbReference>
<organism evidence="3 4">
    <name type="scientific">Thermobifida cellulosilytica TB100</name>
    <dbReference type="NCBI Taxonomy" id="665004"/>
    <lineage>
        <taxon>Bacteria</taxon>
        <taxon>Bacillati</taxon>
        <taxon>Actinomycetota</taxon>
        <taxon>Actinomycetes</taxon>
        <taxon>Streptosporangiales</taxon>
        <taxon>Nocardiopsidaceae</taxon>
        <taxon>Thermobifida</taxon>
    </lineage>
</organism>
<feature type="compositionally biased region" description="Acidic residues" evidence="1">
    <location>
        <begin position="53"/>
        <end position="62"/>
    </location>
</feature>
<evidence type="ECO:0000256" key="1">
    <source>
        <dbReference type="SAM" id="MobiDB-lite"/>
    </source>
</evidence>
<feature type="region of interest" description="Disordered" evidence="1">
    <location>
        <begin position="33"/>
        <end position="77"/>
    </location>
</feature>
<evidence type="ECO:0000256" key="2">
    <source>
        <dbReference type="SAM" id="Phobius"/>
    </source>
</evidence>
<keyword evidence="2" id="KW-1133">Transmembrane helix</keyword>
<evidence type="ECO:0008006" key="5">
    <source>
        <dbReference type="Google" id="ProtNLM"/>
    </source>
</evidence>
<evidence type="ECO:0000313" key="4">
    <source>
        <dbReference type="Proteomes" id="UP000074382"/>
    </source>
</evidence>
<accession>A0A147KJW2</accession>
<dbReference type="RefSeq" id="WP_068753470.1">
    <property type="nucleotide sequence ID" value="NZ_KQ950180.1"/>
</dbReference>
<comment type="caution">
    <text evidence="3">The sequence shown here is derived from an EMBL/GenBank/DDBJ whole genome shotgun (WGS) entry which is preliminary data.</text>
</comment>